<evidence type="ECO:0000313" key="1">
    <source>
        <dbReference type="EMBL" id="KAF2008806.1"/>
    </source>
</evidence>
<dbReference type="EMBL" id="ML978081">
    <property type="protein sequence ID" value="KAF2008806.1"/>
    <property type="molecule type" value="Genomic_DNA"/>
</dbReference>
<sequence>MEHSYTAAMAAATAPTTMTQWKDEQPNVPSVAEHHRDVLRQWLDSLPDAPVAKDRRTYLQVVSNWTAFLSATSLIPSPALAPNNKKVIIFSGDEEDDHGESPSDMKKRFLVDRRERFCIQGTIWRLFDGNEALLERWPVPARRLMNRAVYGPSAPPLSSMMSDIFLQRRWNSVWTSLICFLIYCEENDGSPEDMGLTLSEELTDDLLDISQALMFDGYPKPGAEDGDSVTGEALRVFITNVITALDSHSVSPRTNPLLWWMTVLVHSSLSTHTDFISRGHFTWNILPMDLDIAGRIDAVVHYTQVMLLDLSFRTWKPTNKQHQLDVVQQLDKVDNSWIVKMSSTKPAVEASAAEEQEKACETPAFKDMLAHVEKTFDEILGKESKGVVAGMVRLKAQLAAAGAAGNSNA</sequence>
<proteinExistence type="predicted"/>
<dbReference type="RefSeq" id="XP_033377145.1">
    <property type="nucleotide sequence ID" value="XM_033534803.1"/>
</dbReference>
<gene>
    <name evidence="1" type="ORF">BU24DRAFT_91784</name>
</gene>
<dbReference type="AlphaFoldDB" id="A0A6A5X7C6"/>
<keyword evidence="2" id="KW-1185">Reference proteome</keyword>
<dbReference type="OrthoDB" id="3787398at2759"/>
<protein>
    <submittedName>
        <fullName evidence="1">Uncharacterized protein</fullName>
    </submittedName>
</protein>
<accession>A0A6A5X7C6</accession>
<organism evidence="1 2">
    <name type="scientific">Aaosphaeria arxii CBS 175.79</name>
    <dbReference type="NCBI Taxonomy" id="1450172"/>
    <lineage>
        <taxon>Eukaryota</taxon>
        <taxon>Fungi</taxon>
        <taxon>Dikarya</taxon>
        <taxon>Ascomycota</taxon>
        <taxon>Pezizomycotina</taxon>
        <taxon>Dothideomycetes</taxon>
        <taxon>Pleosporomycetidae</taxon>
        <taxon>Pleosporales</taxon>
        <taxon>Pleosporales incertae sedis</taxon>
        <taxon>Aaosphaeria</taxon>
    </lineage>
</organism>
<dbReference type="GeneID" id="54292200"/>
<evidence type="ECO:0000313" key="2">
    <source>
        <dbReference type="Proteomes" id="UP000799778"/>
    </source>
</evidence>
<name>A0A6A5X7C6_9PLEO</name>
<dbReference type="Proteomes" id="UP000799778">
    <property type="component" value="Unassembled WGS sequence"/>
</dbReference>
<reference evidence="1" key="1">
    <citation type="journal article" date="2020" name="Stud. Mycol.">
        <title>101 Dothideomycetes genomes: a test case for predicting lifestyles and emergence of pathogens.</title>
        <authorList>
            <person name="Haridas S."/>
            <person name="Albert R."/>
            <person name="Binder M."/>
            <person name="Bloem J."/>
            <person name="Labutti K."/>
            <person name="Salamov A."/>
            <person name="Andreopoulos B."/>
            <person name="Baker S."/>
            <person name="Barry K."/>
            <person name="Bills G."/>
            <person name="Bluhm B."/>
            <person name="Cannon C."/>
            <person name="Castanera R."/>
            <person name="Culley D."/>
            <person name="Daum C."/>
            <person name="Ezra D."/>
            <person name="Gonzalez J."/>
            <person name="Henrissat B."/>
            <person name="Kuo A."/>
            <person name="Liang C."/>
            <person name="Lipzen A."/>
            <person name="Lutzoni F."/>
            <person name="Magnuson J."/>
            <person name="Mondo S."/>
            <person name="Nolan M."/>
            <person name="Ohm R."/>
            <person name="Pangilinan J."/>
            <person name="Park H.-J."/>
            <person name="Ramirez L."/>
            <person name="Alfaro M."/>
            <person name="Sun H."/>
            <person name="Tritt A."/>
            <person name="Yoshinaga Y."/>
            <person name="Zwiers L.-H."/>
            <person name="Turgeon B."/>
            <person name="Goodwin S."/>
            <person name="Spatafora J."/>
            <person name="Crous P."/>
            <person name="Grigoriev I."/>
        </authorList>
    </citation>
    <scope>NUCLEOTIDE SEQUENCE</scope>
    <source>
        <strain evidence="1">CBS 175.79</strain>
    </source>
</reference>